<dbReference type="SMART" id="SM00275">
    <property type="entry name" value="G_alpha"/>
    <property type="match status" value="1"/>
</dbReference>
<evidence type="ECO:0000256" key="3">
    <source>
        <dbReference type="ARBA" id="ARBA00023224"/>
    </source>
</evidence>
<dbReference type="AlphaFoldDB" id="A0A3P7ECL4"/>
<feature type="binding site" evidence="4">
    <location>
        <begin position="131"/>
        <end position="137"/>
    </location>
    <ligand>
        <name>GTP</name>
        <dbReference type="ChEBI" id="CHEBI:37565"/>
    </ligand>
</feature>
<feature type="non-terminal residue" evidence="6">
    <location>
        <position position="1"/>
    </location>
</feature>
<accession>A0A3P7ECL4</accession>
<keyword evidence="5" id="KW-0479">Metal-binding</keyword>
<dbReference type="PROSITE" id="PS51882">
    <property type="entry name" value="G_ALPHA"/>
    <property type="match status" value="1"/>
</dbReference>
<dbReference type="PRINTS" id="PR00318">
    <property type="entry name" value="GPROTEINA"/>
</dbReference>
<reference evidence="6 7" key="1">
    <citation type="submission" date="2018-11" db="EMBL/GenBank/DDBJ databases">
        <authorList>
            <consortium name="Pathogen Informatics"/>
        </authorList>
    </citation>
    <scope>NUCLEOTIDE SEQUENCE [LARGE SCALE GENOMIC DNA]</scope>
</reference>
<name>A0A3P7ECL4_WUCBA</name>
<dbReference type="InterPro" id="IPR011025">
    <property type="entry name" value="GproteinA_insert"/>
</dbReference>
<dbReference type="PANTHER" id="PTHR10218">
    <property type="entry name" value="GTP-BINDING PROTEIN ALPHA SUBUNIT"/>
    <property type="match status" value="1"/>
</dbReference>
<gene>
    <name evidence="6" type="ORF">WBA_LOCUS10278</name>
</gene>
<dbReference type="GO" id="GO:0005834">
    <property type="term" value="C:heterotrimeric G-protein complex"/>
    <property type="evidence" value="ECO:0007669"/>
    <property type="project" value="TreeGrafter"/>
</dbReference>
<dbReference type="Gene3D" id="3.40.50.300">
    <property type="entry name" value="P-loop containing nucleotide triphosphate hydrolases"/>
    <property type="match status" value="1"/>
</dbReference>
<evidence type="ECO:0000256" key="5">
    <source>
        <dbReference type="PIRSR" id="PIRSR601019-2"/>
    </source>
</evidence>
<evidence type="ECO:0000313" key="7">
    <source>
        <dbReference type="Proteomes" id="UP000270924"/>
    </source>
</evidence>
<dbReference type="GO" id="GO:0007188">
    <property type="term" value="P:adenylate cyclase-modulating G protein-coupled receptor signaling pathway"/>
    <property type="evidence" value="ECO:0007669"/>
    <property type="project" value="TreeGrafter"/>
</dbReference>
<keyword evidence="1 4" id="KW-0547">Nucleotide-binding</keyword>
<dbReference type="EMBL" id="UYWW01012158">
    <property type="protein sequence ID" value="VDM19033.1"/>
    <property type="molecule type" value="Genomic_DNA"/>
</dbReference>
<dbReference type="GO" id="GO:0001664">
    <property type="term" value="F:G protein-coupled receptor binding"/>
    <property type="evidence" value="ECO:0007669"/>
    <property type="project" value="TreeGrafter"/>
</dbReference>
<dbReference type="InterPro" id="IPR027417">
    <property type="entry name" value="P-loop_NTPase"/>
</dbReference>
<sequence length="284" mass="33120">SPATRPGIFGRLIRKRNTDAVGLCQSEEEKNYTKEVKGLVVKSKKVRSKVPKLSNYYYLVSTGDEHIAKADLYLCRILHSSGFTQDEMIKQRLVVFENTIHAMDDILKVMERCSVKFSDPARKKTSEQDILLTRIKTNGIVEVHFTIKNSRFRFVLEANRCIFLQYLMWEDNDRKGKNEFIVLRTSALLYTLQLLANMPKFYLKIILLSNRIVESMRLFETICNSRQFINASIILFLNKKDLFIEKLKSKSIRIAFPHYNDLTYFPGPQTYEDSIAFIKKSFEA</sequence>
<evidence type="ECO:0000256" key="1">
    <source>
        <dbReference type="ARBA" id="ARBA00022741"/>
    </source>
</evidence>
<dbReference type="GO" id="GO:0003924">
    <property type="term" value="F:GTPase activity"/>
    <property type="evidence" value="ECO:0007669"/>
    <property type="project" value="InterPro"/>
</dbReference>
<dbReference type="Gene3D" id="1.10.400.10">
    <property type="entry name" value="GI Alpha 1, domain 2-like"/>
    <property type="match status" value="1"/>
</dbReference>
<protein>
    <submittedName>
        <fullName evidence="6">Uncharacterized protein</fullName>
    </submittedName>
</protein>
<dbReference type="FunFam" id="3.40.50.300:FF:000720">
    <property type="entry name" value="Guanine nucleotide-binding protein G(k) subunit alpha"/>
    <property type="match status" value="1"/>
</dbReference>
<proteinExistence type="predicted"/>
<dbReference type="OrthoDB" id="5817230at2759"/>
<keyword evidence="2 4" id="KW-0342">GTP-binding</keyword>
<dbReference type="Pfam" id="PF00503">
    <property type="entry name" value="G-alpha"/>
    <property type="match status" value="1"/>
</dbReference>
<dbReference type="PANTHER" id="PTHR10218:SF245">
    <property type="entry name" value="GUANINE NUCLEOTIDE-BINDING PROTEIN ALPHA-2 SUBUNIT-RELATED"/>
    <property type="match status" value="1"/>
</dbReference>
<dbReference type="Proteomes" id="UP000270924">
    <property type="component" value="Unassembled WGS sequence"/>
</dbReference>
<keyword evidence="5" id="KW-0460">Magnesium</keyword>
<keyword evidence="7" id="KW-1185">Reference proteome</keyword>
<dbReference type="GO" id="GO:0046872">
    <property type="term" value="F:metal ion binding"/>
    <property type="evidence" value="ECO:0007669"/>
    <property type="project" value="UniProtKB-KW"/>
</dbReference>
<dbReference type="InParanoid" id="A0A3P7ECL4"/>
<dbReference type="GO" id="GO:0031683">
    <property type="term" value="F:G-protein beta/gamma-subunit complex binding"/>
    <property type="evidence" value="ECO:0007669"/>
    <property type="project" value="InterPro"/>
</dbReference>
<dbReference type="SUPFAM" id="SSF47895">
    <property type="entry name" value="Transducin (alpha subunit), insertion domain"/>
    <property type="match status" value="1"/>
</dbReference>
<evidence type="ECO:0000256" key="2">
    <source>
        <dbReference type="ARBA" id="ARBA00023134"/>
    </source>
</evidence>
<dbReference type="GO" id="GO:0005737">
    <property type="term" value="C:cytoplasm"/>
    <property type="evidence" value="ECO:0007669"/>
    <property type="project" value="TreeGrafter"/>
</dbReference>
<keyword evidence="3" id="KW-0807">Transducer</keyword>
<evidence type="ECO:0000313" key="6">
    <source>
        <dbReference type="EMBL" id="VDM19033.1"/>
    </source>
</evidence>
<organism evidence="6 7">
    <name type="scientific">Wuchereria bancrofti</name>
    <dbReference type="NCBI Taxonomy" id="6293"/>
    <lineage>
        <taxon>Eukaryota</taxon>
        <taxon>Metazoa</taxon>
        <taxon>Ecdysozoa</taxon>
        <taxon>Nematoda</taxon>
        <taxon>Chromadorea</taxon>
        <taxon>Rhabditida</taxon>
        <taxon>Spirurina</taxon>
        <taxon>Spiruromorpha</taxon>
        <taxon>Filarioidea</taxon>
        <taxon>Onchocercidae</taxon>
        <taxon>Wuchereria</taxon>
    </lineage>
</organism>
<evidence type="ECO:0000256" key="4">
    <source>
        <dbReference type="PIRSR" id="PIRSR601019-1"/>
    </source>
</evidence>
<dbReference type="GO" id="GO:0005525">
    <property type="term" value="F:GTP binding"/>
    <property type="evidence" value="ECO:0007669"/>
    <property type="project" value="UniProtKB-KW"/>
</dbReference>
<dbReference type="InterPro" id="IPR001019">
    <property type="entry name" value="Gprotein_alpha_su"/>
</dbReference>
<feature type="binding site" evidence="4">
    <location>
        <begin position="238"/>
        <end position="241"/>
    </location>
    <ligand>
        <name>GTP</name>
        <dbReference type="ChEBI" id="CHEBI:37565"/>
    </ligand>
</feature>
<dbReference type="SUPFAM" id="SSF52540">
    <property type="entry name" value="P-loop containing nucleoside triphosphate hydrolases"/>
    <property type="match status" value="1"/>
</dbReference>
<feature type="binding site" evidence="5">
    <location>
        <position position="137"/>
    </location>
    <ligand>
        <name>Mg(2+)</name>
        <dbReference type="ChEBI" id="CHEBI:18420"/>
    </ligand>
</feature>